<sequence length="112" mass="13517">MPREKGRQFPSGNATEQKLYKYTSMTGIKGNLFTKSRLTWRRTMGFAKRWFLQSTTENQGDSQYYTQFEKWKVKKRQTGNKWKFISQRLRKRKLEGRESDVYMNGFLIPERS</sequence>
<protein>
    <submittedName>
        <fullName evidence="1">Uncharacterized protein</fullName>
    </submittedName>
</protein>
<dbReference type="EMBL" id="LGRN01000001">
    <property type="protein sequence ID" value="OJD19987.1"/>
    <property type="molecule type" value="Genomic_DNA"/>
</dbReference>
<name>A0A1J9QIG1_9EURO</name>
<proteinExistence type="predicted"/>
<accession>A0A1J9QIG1</accession>
<keyword evidence="2" id="KW-1185">Reference proteome</keyword>
<organism evidence="1 2">
    <name type="scientific">Emergomyces pasteurianus Ep9510</name>
    <dbReference type="NCBI Taxonomy" id="1447872"/>
    <lineage>
        <taxon>Eukaryota</taxon>
        <taxon>Fungi</taxon>
        <taxon>Dikarya</taxon>
        <taxon>Ascomycota</taxon>
        <taxon>Pezizomycotina</taxon>
        <taxon>Eurotiomycetes</taxon>
        <taxon>Eurotiomycetidae</taxon>
        <taxon>Onygenales</taxon>
        <taxon>Ajellomycetaceae</taxon>
        <taxon>Emergomyces</taxon>
    </lineage>
</organism>
<evidence type="ECO:0000313" key="1">
    <source>
        <dbReference type="EMBL" id="OJD19987.1"/>
    </source>
</evidence>
<dbReference type="VEuPathDB" id="FungiDB:AJ78_00002"/>
<comment type="caution">
    <text evidence="1">The sequence shown here is derived from an EMBL/GenBank/DDBJ whole genome shotgun (WGS) entry which is preliminary data.</text>
</comment>
<dbReference type="OrthoDB" id="194358at2759"/>
<dbReference type="Proteomes" id="UP000182235">
    <property type="component" value="Unassembled WGS sequence"/>
</dbReference>
<reference evidence="1 2" key="1">
    <citation type="submission" date="2015-07" db="EMBL/GenBank/DDBJ databases">
        <title>Emmonsia species relationships and genome sequence.</title>
        <authorList>
            <consortium name="The Broad Institute Genomics Platform"/>
            <person name="Cuomo C.A."/>
            <person name="Munoz J.F."/>
            <person name="Imamovic A."/>
            <person name="Priest M.E."/>
            <person name="Young S."/>
            <person name="Clay O.K."/>
            <person name="McEwen J.G."/>
        </authorList>
    </citation>
    <scope>NUCLEOTIDE SEQUENCE [LARGE SCALE GENOMIC DNA]</scope>
    <source>
        <strain evidence="1 2">UAMH 9510</strain>
    </source>
</reference>
<gene>
    <name evidence="1" type="ORF">AJ78_00002</name>
</gene>
<dbReference type="AlphaFoldDB" id="A0A1J9QIG1"/>
<evidence type="ECO:0000313" key="2">
    <source>
        <dbReference type="Proteomes" id="UP000182235"/>
    </source>
</evidence>